<dbReference type="AlphaFoldDB" id="A0AA35PPL5"/>
<feature type="compositionally biased region" description="Basic and acidic residues" evidence="1">
    <location>
        <begin position="45"/>
        <end position="59"/>
    </location>
</feature>
<feature type="compositionally biased region" description="Basic and acidic residues" evidence="1">
    <location>
        <begin position="11"/>
        <end position="26"/>
    </location>
</feature>
<accession>A0AA35PPL5</accession>
<name>A0AA35PPL5_9SAUR</name>
<organism evidence="2 3">
    <name type="scientific">Podarcis lilfordi</name>
    <name type="common">Lilford's wall lizard</name>
    <dbReference type="NCBI Taxonomy" id="74358"/>
    <lineage>
        <taxon>Eukaryota</taxon>
        <taxon>Metazoa</taxon>
        <taxon>Chordata</taxon>
        <taxon>Craniata</taxon>
        <taxon>Vertebrata</taxon>
        <taxon>Euteleostomi</taxon>
        <taxon>Lepidosauria</taxon>
        <taxon>Squamata</taxon>
        <taxon>Bifurcata</taxon>
        <taxon>Unidentata</taxon>
        <taxon>Episquamata</taxon>
        <taxon>Laterata</taxon>
        <taxon>Lacertibaenia</taxon>
        <taxon>Lacertidae</taxon>
        <taxon>Podarcis</taxon>
    </lineage>
</organism>
<sequence>MMEAMNMATAFEKDNAHEAAHSARTEKRTHRTQRDGSSSVDSYNEDVHRALDQSDRDHCSQATRASSNQRSSDAPDAPAVEKTTSVGHAGFRTPHVATVGRLATLVESAAPRPPEHDPSNVSMRPT</sequence>
<keyword evidence="3" id="KW-1185">Reference proteome</keyword>
<reference evidence="2" key="1">
    <citation type="submission" date="2022-12" db="EMBL/GenBank/DDBJ databases">
        <authorList>
            <person name="Alioto T."/>
            <person name="Alioto T."/>
            <person name="Gomez Garrido J."/>
        </authorList>
    </citation>
    <scope>NUCLEOTIDE SEQUENCE</scope>
</reference>
<gene>
    <name evidence="2" type="ORF">PODLI_1B018248</name>
</gene>
<dbReference type="Proteomes" id="UP001178461">
    <property type="component" value="Chromosome Z"/>
</dbReference>
<evidence type="ECO:0000313" key="2">
    <source>
        <dbReference type="EMBL" id="CAI5793495.1"/>
    </source>
</evidence>
<feature type="compositionally biased region" description="Polar residues" evidence="1">
    <location>
        <begin position="60"/>
        <end position="72"/>
    </location>
</feature>
<evidence type="ECO:0000256" key="1">
    <source>
        <dbReference type="SAM" id="MobiDB-lite"/>
    </source>
</evidence>
<proteinExistence type="predicted"/>
<feature type="region of interest" description="Disordered" evidence="1">
    <location>
        <begin position="1"/>
        <end position="126"/>
    </location>
</feature>
<protein>
    <submittedName>
        <fullName evidence="2">Uncharacterized protein</fullName>
    </submittedName>
</protein>
<dbReference type="EMBL" id="OX395140">
    <property type="protein sequence ID" value="CAI5793495.1"/>
    <property type="molecule type" value="Genomic_DNA"/>
</dbReference>
<evidence type="ECO:0000313" key="3">
    <source>
        <dbReference type="Proteomes" id="UP001178461"/>
    </source>
</evidence>